<dbReference type="Gramene" id="TVU22925">
    <property type="protein sequence ID" value="TVU22925"/>
    <property type="gene ID" value="EJB05_32646"/>
</dbReference>
<keyword evidence="8" id="KW-0479">Metal-binding</keyword>
<keyword evidence="14" id="KW-0732">Signal</keyword>
<feature type="non-terminal residue" evidence="18">
    <location>
        <position position="1"/>
    </location>
</feature>
<protein>
    <recommendedName>
        <fullName evidence="6">L-ascorbate oxidase</fullName>
        <ecNumber evidence="5">1.10.3.3</ecNumber>
    </recommendedName>
</protein>
<evidence type="ECO:0000256" key="14">
    <source>
        <dbReference type="SAM" id="SignalP"/>
    </source>
</evidence>
<evidence type="ECO:0000259" key="17">
    <source>
        <dbReference type="Pfam" id="PF07732"/>
    </source>
</evidence>
<dbReference type="InterPro" id="IPR045087">
    <property type="entry name" value="Cu-oxidase_fam"/>
</dbReference>
<evidence type="ECO:0000256" key="8">
    <source>
        <dbReference type="ARBA" id="ARBA00022723"/>
    </source>
</evidence>
<dbReference type="InterPro" id="IPR034267">
    <property type="entry name" value="CuRO_3_AAO"/>
</dbReference>
<keyword evidence="12" id="KW-1015">Disulfide bond</keyword>
<evidence type="ECO:0000256" key="13">
    <source>
        <dbReference type="ARBA" id="ARBA00048908"/>
    </source>
</evidence>
<keyword evidence="7" id="KW-0964">Secreted</keyword>
<dbReference type="EC" id="1.10.3.3" evidence="5"/>
<keyword evidence="19" id="KW-1185">Reference proteome</keyword>
<dbReference type="FunFam" id="2.60.40.420:FF:000045">
    <property type="entry name" value="Laccase 2"/>
    <property type="match status" value="1"/>
</dbReference>
<dbReference type="Pfam" id="PF07732">
    <property type="entry name" value="Cu-oxidase_3"/>
    <property type="match status" value="1"/>
</dbReference>
<dbReference type="EMBL" id="RWGY01000026">
    <property type="protein sequence ID" value="TVU22925.1"/>
    <property type="molecule type" value="Genomic_DNA"/>
</dbReference>
<dbReference type="PANTHER" id="PTHR11709">
    <property type="entry name" value="MULTI-COPPER OXIDASE"/>
    <property type="match status" value="1"/>
</dbReference>
<comment type="similarity">
    <text evidence="3">Belongs to the multicopper oxidase family.</text>
</comment>
<evidence type="ECO:0000256" key="3">
    <source>
        <dbReference type="ARBA" id="ARBA00010609"/>
    </source>
</evidence>
<dbReference type="InterPro" id="IPR002355">
    <property type="entry name" value="Cu_oxidase_Cu_BS"/>
</dbReference>
<dbReference type="OrthoDB" id="2121828at2759"/>
<dbReference type="PANTHER" id="PTHR11709:SF91">
    <property type="entry name" value="L-ASCORBATE OXIDASE"/>
    <property type="match status" value="1"/>
</dbReference>
<sequence>MTVVPPSRRPVLLVAVLCSLAFLLLAEGKVHHHTWDIEYRYKSPDCFEKLAVTINGEFPGPTIRATQGDTVVVTVNNHLETENTGIHWHGIRQRGSPWADGTVGVTQCPILPGETFTYRFVVDRAGTYFYHAHYGMQRVAGLDGMIVVSVPDGVAEPFAYDEEHTVLLMDWWHKSVYEQAVGLAQDPLVFVGEPQSLLINGRGSFNCGASAALPTLFTAVPGKTYRLQIGSLTSLSALNFEIEGHTMTVVEADGYYVSPVVVKSLFVYSGETYSVLVKADQDPSRNYWAASHVVGRERKTPSAVAVLRYHAGNDPRTPPPTAPPAGPVWNDTAARVQQSRSFVALPGGHVEPPPAKSDRTLLLLNTQNRIGDRVKWAINGVSLKFPATPYLVSMKRGLKGAYDQRPPADTYDYKNYNITSPAAANGTVASAAYRLALGSVVDVVLQNTAALNKKSETHPWHLHGHDFWVLGYGDGKFDPEEDAARFNVRDPVMKNTVALHPMGWTAIRFRADNPGVWLFHCHIEAHVYMGMGVVFEEGVDKVGRLPKSIMGCGRST</sequence>
<dbReference type="NCBIfam" id="TIGR03388">
    <property type="entry name" value="ascorbase"/>
    <property type="match status" value="1"/>
</dbReference>
<keyword evidence="11" id="KW-0186">Copper</keyword>
<evidence type="ECO:0000256" key="5">
    <source>
        <dbReference type="ARBA" id="ARBA00012301"/>
    </source>
</evidence>
<dbReference type="GO" id="GO:0005576">
    <property type="term" value="C:extracellular region"/>
    <property type="evidence" value="ECO:0007669"/>
    <property type="project" value="UniProtKB-SubCell"/>
</dbReference>
<evidence type="ECO:0000256" key="7">
    <source>
        <dbReference type="ARBA" id="ARBA00022525"/>
    </source>
</evidence>
<dbReference type="InterPro" id="IPR008972">
    <property type="entry name" value="Cupredoxin"/>
</dbReference>
<reference evidence="18 19" key="1">
    <citation type="journal article" date="2019" name="Sci. Rep.">
        <title>A high-quality genome of Eragrostis curvula grass provides insights into Poaceae evolution and supports new strategies to enhance forage quality.</title>
        <authorList>
            <person name="Carballo J."/>
            <person name="Santos B.A.C.M."/>
            <person name="Zappacosta D."/>
            <person name="Garbus I."/>
            <person name="Selva J.P."/>
            <person name="Gallo C.A."/>
            <person name="Diaz A."/>
            <person name="Albertini E."/>
            <person name="Caccamo M."/>
            <person name="Echenique V."/>
        </authorList>
    </citation>
    <scope>NUCLEOTIDE SEQUENCE [LARGE SCALE GENOMIC DNA]</scope>
    <source>
        <strain evidence="19">cv. Victoria</strain>
        <tissue evidence="18">Leaf</tissue>
    </source>
</reference>
<dbReference type="InterPro" id="IPR011707">
    <property type="entry name" value="Cu-oxidase-like_N"/>
</dbReference>
<evidence type="ECO:0000256" key="2">
    <source>
        <dbReference type="ARBA" id="ARBA00004613"/>
    </source>
</evidence>
<feature type="domain" description="Plastocyanin-like" evidence="17">
    <location>
        <begin position="38"/>
        <end position="150"/>
    </location>
</feature>
<name>A0A5J9UGS2_9POAL</name>
<dbReference type="GO" id="GO:0005507">
    <property type="term" value="F:copper ion binding"/>
    <property type="evidence" value="ECO:0007669"/>
    <property type="project" value="InterPro"/>
</dbReference>
<evidence type="ECO:0000313" key="19">
    <source>
        <dbReference type="Proteomes" id="UP000324897"/>
    </source>
</evidence>
<evidence type="ECO:0000256" key="4">
    <source>
        <dbReference type="ARBA" id="ARBA00011473"/>
    </source>
</evidence>
<dbReference type="SUPFAM" id="SSF49503">
    <property type="entry name" value="Cupredoxins"/>
    <property type="match status" value="3"/>
</dbReference>
<evidence type="ECO:0000256" key="10">
    <source>
        <dbReference type="ARBA" id="ARBA00023002"/>
    </source>
</evidence>
<feature type="domain" description="Plastocyanin-like" evidence="16">
    <location>
        <begin position="415"/>
        <end position="538"/>
    </location>
</feature>
<comment type="cofactor">
    <cofactor evidence="1">
        <name>Cu cation</name>
        <dbReference type="ChEBI" id="CHEBI:23378"/>
    </cofactor>
</comment>
<dbReference type="InterPro" id="IPR011706">
    <property type="entry name" value="Cu-oxidase_C"/>
</dbReference>
<dbReference type="InterPro" id="IPR017760">
    <property type="entry name" value="L-ascorbate_oxidase_pln"/>
</dbReference>
<dbReference type="PROSITE" id="PS00080">
    <property type="entry name" value="MULTICOPPER_OXIDASE2"/>
    <property type="match status" value="1"/>
</dbReference>
<dbReference type="Gene3D" id="2.60.40.420">
    <property type="entry name" value="Cupredoxins - blue copper proteins"/>
    <property type="match status" value="3"/>
</dbReference>
<comment type="subunit">
    <text evidence="4">Dimer.</text>
</comment>
<evidence type="ECO:0000256" key="6">
    <source>
        <dbReference type="ARBA" id="ARBA00022095"/>
    </source>
</evidence>
<feature type="signal peptide" evidence="14">
    <location>
        <begin position="1"/>
        <end position="28"/>
    </location>
</feature>
<dbReference type="InterPro" id="IPR001117">
    <property type="entry name" value="Cu-oxidase_2nd"/>
</dbReference>
<comment type="subcellular location">
    <subcellularLocation>
        <location evidence="2">Secreted</location>
    </subcellularLocation>
</comment>
<evidence type="ECO:0000256" key="1">
    <source>
        <dbReference type="ARBA" id="ARBA00001935"/>
    </source>
</evidence>
<keyword evidence="10" id="KW-0560">Oxidoreductase</keyword>
<evidence type="ECO:0000259" key="16">
    <source>
        <dbReference type="Pfam" id="PF07731"/>
    </source>
</evidence>
<evidence type="ECO:0000256" key="9">
    <source>
        <dbReference type="ARBA" id="ARBA00022737"/>
    </source>
</evidence>
<dbReference type="Pfam" id="PF00394">
    <property type="entry name" value="Cu-oxidase"/>
    <property type="match status" value="1"/>
</dbReference>
<dbReference type="GO" id="GO:0008447">
    <property type="term" value="F:L-ascorbate oxidase activity"/>
    <property type="evidence" value="ECO:0007669"/>
    <property type="project" value="UniProtKB-EC"/>
</dbReference>
<dbReference type="InterPro" id="IPR033138">
    <property type="entry name" value="Cu_oxidase_CS"/>
</dbReference>
<dbReference type="CDD" id="cd13893">
    <property type="entry name" value="CuRO_3_AAO"/>
    <property type="match status" value="1"/>
</dbReference>
<feature type="chain" id="PRO_5023812896" description="L-ascorbate oxidase" evidence="14">
    <location>
        <begin position="29"/>
        <end position="556"/>
    </location>
</feature>
<dbReference type="AlphaFoldDB" id="A0A5J9UGS2"/>
<evidence type="ECO:0000259" key="15">
    <source>
        <dbReference type="Pfam" id="PF00394"/>
    </source>
</evidence>
<dbReference type="PROSITE" id="PS00079">
    <property type="entry name" value="MULTICOPPER_OXIDASE1"/>
    <property type="match status" value="1"/>
</dbReference>
<keyword evidence="9" id="KW-0677">Repeat</keyword>
<evidence type="ECO:0000313" key="18">
    <source>
        <dbReference type="EMBL" id="TVU22925.1"/>
    </source>
</evidence>
<accession>A0A5J9UGS2</accession>
<dbReference type="Proteomes" id="UP000324897">
    <property type="component" value="Unassembled WGS sequence"/>
</dbReference>
<dbReference type="Pfam" id="PF07731">
    <property type="entry name" value="Cu-oxidase_2"/>
    <property type="match status" value="1"/>
</dbReference>
<proteinExistence type="inferred from homology"/>
<gene>
    <name evidence="18" type="ORF">EJB05_32646</name>
</gene>
<evidence type="ECO:0000256" key="11">
    <source>
        <dbReference type="ARBA" id="ARBA00023008"/>
    </source>
</evidence>
<comment type="catalytic activity">
    <reaction evidence="13">
        <text>4 L-ascorbate + O2 = 4 monodehydro-L-ascorbate radical + 2 H2O</text>
        <dbReference type="Rhea" id="RHEA:30243"/>
        <dbReference type="ChEBI" id="CHEBI:15377"/>
        <dbReference type="ChEBI" id="CHEBI:15379"/>
        <dbReference type="ChEBI" id="CHEBI:38290"/>
        <dbReference type="ChEBI" id="CHEBI:59513"/>
        <dbReference type="EC" id="1.10.3.3"/>
    </reaction>
</comment>
<evidence type="ECO:0000256" key="12">
    <source>
        <dbReference type="ARBA" id="ARBA00023157"/>
    </source>
</evidence>
<comment type="caution">
    <text evidence="18">The sequence shown here is derived from an EMBL/GenBank/DDBJ whole genome shotgun (WGS) entry which is preliminary data.</text>
</comment>
<feature type="domain" description="Plastocyanin-like" evidence="15">
    <location>
        <begin position="162"/>
        <end position="310"/>
    </location>
</feature>
<organism evidence="18 19">
    <name type="scientific">Eragrostis curvula</name>
    <name type="common">weeping love grass</name>
    <dbReference type="NCBI Taxonomy" id="38414"/>
    <lineage>
        <taxon>Eukaryota</taxon>
        <taxon>Viridiplantae</taxon>
        <taxon>Streptophyta</taxon>
        <taxon>Embryophyta</taxon>
        <taxon>Tracheophyta</taxon>
        <taxon>Spermatophyta</taxon>
        <taxon>Magnoliopsida</taxon>
        <taxon>Liliopsida</taxon>
        <taxon>Poales</taxon>
        <taxon>Poaceae</taxon>
        <taxon>PACMAD clade</taxon>
        <taxon>Chloridoideae</taxon>
        <taxon>Eragrostideae</taxon>
        <taxon>Eragrostidinae</taxon>
        <taxon>Eragrostis</taxon>
    </lineage>
</organism>